<proteinExistence type="predicted"/>
<dbReference type="EMBL" id="HBFO01006311">
    <property type="protein sequence ID" value="CAD8813288.1"/>
    <property type="molecule type" value="Transcribed_RNA"/>
</dbReference>
<feature type="transmembrane region" description="Helical" evidence="1">
    <location>
        <begin position="465"/>
        <end position="484"/>
    </location>
</feature>
<feature type="transmembrane region" description="Helical" evidence="1">
    <location>
        <begin position="334"/>
        <end position="354"/>
    </location>
</feature>
<dbReference type="AlphaFoldDB" id="A0A7S1EM95"/>
<keyword evidence="1" id="KW-1133">Transmembrane helix</keyword>
<feature type="transmembrane region" description="Helical" evidence="1">
    <location>
        <begin position="521"/>
        <end position="540"/>
    </location>
</feature>
<feature type="transmembrane region" description="Helical" evidence="1">
    <location>
        <begin position="633"/>
        <end position="651"/>
    </location>
</feature>
<organism evidence="2">
    <name type="scientific">Ostreococcus mediterraneus</name>
    <dbReference type="NCBI Taxonomy" id="1486918"/>
    <lineage>
        <taxon>Eukaryota</taxon>
        <taxon>Viridiplantae</taxon>
        <taxon>Chlorophyta</taxon>
        <taxon>Mamiellophyceae</taxon>
        <taxon>Mamiellales</taxon>
        <taxon>Bathycoccaceae</taxon>
        <taxon>Ostreococcus</taxon>
    </lineage>
</organism>
<reference evidence="2" key="1">
    <citation type="submission" date="2021-01" db="EMBL/GenBank/DDBJ databases">
        <authorList>
            <person name="Corre E."/>
            <person name="Pelletier E."/>
            <person name="Niang G."/>
            <person name="Scheremetjew M."/>
            <person name="Finn R."/>
            <person name="Kale V."/>
            <person name="Holt S."/>
            <person name="Cochrane G."/>
            <person name="Meng A."/>
            <person name="Brown T."/>
            <person name="Cohen L."/>
        </authorList>
    </citation>
    <scope>NUCLEOTIDE SEQUENCE</scope>
    <source>
        <strain evidence="2">Clade-D-RCC1621</strain>
    </source>
</reference>
<feature type="transmembrane region" description="Helical" evidence="1">
    <location>
        <begin position="570"/>
        <end position="589"/>
    </location>
</feature>
<evidence type="ECO:0000313" key="2">
    <source>
        <dbReference type="EMBL" id="CAD8813288.1"/>
    </source>
</evidence>
<sequence length="678" mass="75163">MSSAIAVFKAFLSSPTDVDLAKEQRRAELVKSKSEVSEPAIQRLLVHRGYLLALMAMAYSLFFFDNCWSIVNEFKTYDAIVRCPNLPEPDFLTKVFDTDAATTYYSGGWESCGTTENQKQHRIFEKGVKSPGAWCFLSFGQGDSFVLVPFSNIWQSTTTNMTIFNTEDLDKVTADTAGGAGILIRADPTIDDWYHSLTAEAINIAFPAWRTSQQSNTAFVPTCTTQKTALFSSATFSSMSSNYDIRCVKFPSETEDTSFWYFWETGDTNDASLSDFEDFIDNAWDQLIFVTNAERLSANEACDEFPALSRSCCTSDQVVTSTRNPPELLNVRKAVAIIKIIMNALSAIAAIVAAYKWTDIVASRKLAVIAWLLPFFVSCLLAMLPLATLANLKSAQAYDDSLIKALDDVDIDSMVKYFRLLMPARATYLIDTMKTFYYENRQSGRDVSEIALEIEFRLKTMTGTLIPLALSALALPGAITKASIQVKELFPSSAWIGWLIRLMPIFYLPWAAAIFCSLSQIFSGPFVTCAVVCFLFMKVIDVTYNPKAHTASYGSYQDYRTARRPNLRTFVMLKMLLVASVVSVIVALSTDKYLKRIGIKSLVGEVEDLGPATAHFVVNFLIGFVAKSSNSVVMFTDVLLIIIAFVARAPLSTEDHRVATVLSQMLQTSVDSAPASSI</sequence>
<protein>
    <submittedName>
        <fullName evidence="2">Uncharacterized protein</fullName>
    </submittedName>
</protein>
<evidence type="ECO:0000256" key="1">
    <source>
        <dbReference type="SAM" id="Phobius"/>
    </source>
</evidence>
<gene>
    <name evidence="2" type="ORF">OMED0930_LOCUS4383</name>
</gene>
<keyword evidence="1" id="KW-0472">Membrane</keyword>
<accession>A0A7S1EM95</accession>
<feature type="transmembrane region" description="Helical" evidence="1">
    <location>
        <begin position="366"/>
        <end position="387"/>
    </location>
</feature>
<name>A0A7S1EM95_9CHLO</name>
<keyword evidence="1" id="KW-0812">Transmembrane</keyword>
<feature type="transmembrane region" description="Helical" evidence="1">
    <location>
        <begin position="496"/>
        <end position="515"/>
    </location>
</feature>